<dbReference type="VEuPathDB" id="FungiDB:AMAG_07216"/>
<keyword evidence="4" id="KW-1185">Reference proteome</keyword>
<reference evidence="4" key="2">
    <citation type="submission" date="2009-11" db="EMBL/GenBank/DDBJ databases">
        <title>The Genome Sequence of Allomyces macrogynus strain ATCC 38327.</title>
        <authorList>
            <consortium name="The Broad Institute Genome Sequencing Platform"/>
            <person name="Russ C."/>
            <person name="Cuomo C."/>
            <person name="Shea T."/>
            <person name="Young S.K."/>
            <person name="Zeng Q."/>
            <person name="Koehrsen M."/>
            <person name="Haas B."/>
            <person name="Borodovsky M."/>
            <person name="Guigo R."/>
            <person name="Alvarado L."/>
            <person name="Berlin A."/>
            <person name="Borenstein D."/>
            <person name="Chen Z."/>
            <person name="Engels R."/>
            <person name="Freedman E."/>
            <person name="Gellesch M."/>
            <person name="Goldberg J."/>
            <person name="Griggs A."/>
            <person name="Gujja S."/>
            <person name="Heiman D."/>
            <person name="Hepburn T."/>
            <person name="Howarth C."/>
            <person name="Jen D."/>
            <person name="Larson L."/>
            <person name="Lewis B."/>
            <person name="Mehta T."/>
            <person name="Park D."/>
            <person name="Pearson M."/>
            <person name="Roberts A."/>
            <person name="Saif S."/>
            <person name="Shenoy N."/>
            <person name="Sisk P."/>
            <person name="Stolte C."/>
            <person name="Sykes S."/>
            <person name="Walk T."/>
            <person name="White J."/>
            <person name="Yandava C."/>
            <person name="Burger G."/>
            <person name="Gray M.W."/>
            <person name="Holland P.W.H."/>
            <person name="King N."/>
            <person name="Lang F.B.F."/>
            <person name="Roger A.J."/>
            <person name="Ruiz-Trillo I."/>
            <person name="Lander E."/>
            <person name="Nusbaum C."/>
        </authorList>
    </citation>
    <scope>NUCLEOTIDE SEQUENCE [LARGE SCALE GENOMIC DNA]</scope>
    <source>
        <strain evidence="4">ATCC 38327</strain>
    </source>
</reference>
<dbReference type="STRING" id="578462.A0A0L0SHL3"/>
<name>A0A0L0SHL3_ALLM3</name>
<dbReference type="Pfam" id="PF07287">
    <property type="entry name" value="AtuA"/>
    <property type="match status" value="1"/>
</dbReference>
<evidence type="ECO:0008006" key="5">
    <source>
        <dbReference type="Google" id="ProtNLM"/>
    </source>
</evidence>
<dbReference type="OMA" id="YEHIGFP"/>
<dbReference type="Pfam" id="PF23544">
    <property type="entry name" value="AtuA_ferredoxin"/>
    <property type="match status" value="1"/>
</dbReference>
<dbReference type="OrthoDB" id="10265871at2759"/>
<evidence type="ECO:0000313" key="3">
    <source>
        <dbReference type="EMBL" id="KNE61949.1"/>
    </source>
</evidence>
<dbReference type="eggNOG" id="ENOG502QS8D">
    <property type="taxonomic scope" value="Eukaryota"/>
</dbReference>
<dbReference type="InterPro" id="IPR056362">
    <property type="entry name" value="AtuA-like_ferredoxin_dom"/>
</dbReference>
<gene>
    <name evidence="3" type="ORF">AMAG_07216</name>
</gene>
<dbReference type="PANTHER" id="PTHR47708">
    <property type="match status" value="1"/>
</dbReference>
<dbReference type="PANTHER" id="PTHR47708:SF2">
    <property type="entry name" value="SI:CH73-132F6.5"/>
    <property type="match status" value="1"/>
</dbReference>
<sequence>MPPTTVRVGCSSAFWGDSVAAAAQLVRTPRSVPALDFVVADYLAEVTMGVLAKRVDKGGSGYVDEFVRHVLGPLLPDIVKRNIRIVTNAGGLDPRGLKNAIDKAARDAGFTHLVVAAVHGDNLLDPRRQCARDKKGEGEPAQLDLLPMSPTNDGEYTDAIPPVGEFVALNAYLGAQPIARALDQGAHIVVTGRVVDSALVLGPLLHAFKWSPTDWDQLAAGSLAGHLLECGCHATGGNFTDWRSVAGGWSHMGYPIAEIQVDGTCTLTKLPGTGGAVTPLTVGEQFLYEVLDPRAYLLPDVTVDVTNVTLTQVGPDRVEVRGARGRPPTPYLKVSGIVPGDYTLAAELLIAGVEAKAKALATADAIRDRVAVLLPRLGVAEPFREFRIECLGSETLLGPHARAIPAVREVVLRIHAAHEDKRALGVLGMEIAPAATCMAPGITGAGSGRPRPTRQLRHISALVPKPMVWAVVDIGAADHQIVPFSSSVPVVEEQYRPDPVPAHLVTDMDHPTDLVSVPLIHLAVARSGDKGDACNIGVMARDARYYPHLIRHLTAELVHDHMRHLVDGRVDRYLLPASHSLNFVLTKALGGGGLASLRIDRQGKTYAQVLLATMTVPVPHAWNLPTTWPGDVPDSKL</sequence>
<feature type="domain" description="AtuA-like ferredoxin-fold" evidence="2">
    <location>
        <begin position="517"/>
        <end position="613"/>
    </location>
</feature>
<evidence type="ECO:0000313" key="4">
    <source>
        <dbReference type="Proteomes" id="UP000054350"/>
    </source>
</evidence>
<accession>A0A0L0SHL3</accession>
<dbReference type="AlphaFoldDB" id="A0A0L0SHL3"/>
<proteinExistence type="predicted"/>
<reference evidence="3 4" key="1">
    <citation type="submission" date="2009-11" db="EMBL/GenBank/DDBJ databases">
        <title>Annotation of Allomyces macrogynus ATCC 38327.</title>
        <authorList>
            <consortium name="The Broad Institute Genome Sequencing Platform"/>
            <person name="Russ C."/>
            <person name="Cuomo C."/>
            <person name="Burger G."/>
            <person name="Gray M.W."/>
            <person name="Holland P.W.H."/>
            <person name="King N."/>
            <person name="Lang F.B.F."/>
            <person name="Roger A.J."/>
            <person name="Ruiz-Trillo I."/>
            <person name="Young S.K."/>
            <person name="Zeng Q."/>
            <person name="Gargeya S."/>
            <person name="Fitzgerald M."/>
            <person name="Haas B."/>
            <person name="Abouelleil A."/>
            <person name="Alvarado L."/>
            <person name="Arachchi H.M."/>
            <person name="Berlin A."/>
            <person name="Chapman S.B."/>
            <person name="Gearin G."/>
            <person name="Goldberg J."/>
            <person name="Griggs A."/>
            <person name="Gujja S."/>
            <person name="Hansen M."/>
            <person name="Heiman D."/>
            <person name="Howarth C."/>
            <person name="Larimer J."/>
            <person name="Lui A."/>
            <person name="MacDonald P.J.P."/>
            <person name="McCowen C."/>
            <person name="Montmayeur A."/>
            <person name="Murphy C."/>
            <person name="Neiman D."/>
            <person name="Pearson M."/>
            <person name="Priest M."/>
            <person name="Roberts A."/>
            <person name="Saif S."/>
            <person name="Shea T."/>
            <person name="Sisk P."/>
            <person name="Stolte C."/>
            <person name="Sykes S."/>
            <person name="Wortman J."/>
            <person name="Nusbaum C."/>
            <person name="Birren B."/>
        </authorList>
    </citation>
    <scope>NUCLEOTIDE SEQUENCE [LARGE SCALE GENOMIC DNA]</scope>
    <source>
        <strain evidence="3 4">ATCC 38327</strain>
    </source>
</reference>
<protein>
    <recommendedName>
        <fullName evidence="5">DUF1446 domain-containing protein</fullName>
    </recommendedName>
</protein>
<feature type="domain" description="Acyclic terpene utilisation N-terminal" evidence="1">
    <location>
        <begin position="6"/>
        <end position="472"/>
    </location>
</feature>
<evidence type="ECO:0000259" key="1">
    <source>
        <dbReference type="Pfam" id="PF07287"/>
    </source>
</evidence>
<dbReference type="InterPro" id="IPR010839">
    <property type="entry name" value="AtuA_N"/>
</dbReference>
<organism evidence="3 4">
    <name type="scientific">Allomyces macrogynus (strain ATCC 38327)</name>
    <name type="common">Allomyces javanicus var. macrogynus</name>
    <dbReference type="NCBI Taxonomy" id="578462"/>
    <lineage>
        <taxon>Eukaryota</taxon>
        <taxon>Fungi</taxon>
        <taxon>Fungi incertae sedis</taxon>
        <taxon>Blastocladiomycota</taxon>
        <taxon>Blastocladiomycetes</taxon>
        <taxon>Blastocladiales</taxon>
        <taxon>Blastocladiaceae</taxon>
        <taxon>Allomyces</taxon>
    </lineage>
</organism>
<dbReference type="Proteomes" id="UP000054350">
    <property type="component" value="Unassembled WGS sequence"/>
</dbReference>
<evidence type="ECO:0000259" key="2">
    <source>
        <dbReference type="Pfam" id="PF23544"/>
    </source>
</evidence>
<dbReference type="EMBL" id="GG745339">
    <property type="protein sequence ID" value="KNE61949.1"/>
    <property type="molecule type" value="Genomic_DNA"/>
</dbReference>